<name>A0ABP8JBV9_9MICO</name>
<dbReference type="InterPro" id="IPR015421">
    <property type="entry name" value="PyrdxlP-dep_Trfase_major"/>
</dbReference>
<dbReference type="GO" id="GO:0008483">
    <property type="term" value="F:transaminase activity"/>
    <property type="evidence" value="ECO:0007669"/>
    <property type="project" value="UniProtKB-KW"/>
</dbReference>
<evidence type="ECO:0000313" key="3">
    <source>
        <dbReference type="Proteomes" id="UP001500642"/>
    </source>
</evidence>
<sequence>MRHSWGETVDIPTGYLNTASIGIPPGRVAEAMRTALERWAQGRTTVAEYDPPVAAALQGYADLIGVPVSSVTIGGSASALIGLVAAAVPDGARVLVADDEFTSVTYPFVVHRPRGVVVDSRPLAELPGAAPGYDWVAVSVTQSTDGAMIDLDGLREATERAGTRVLLDVTQTAGWMPLHLDWADAVVCAGYKWLLSPRGAAWMALRPATAAGIRPLAANWYAGADLQGSMYGLTPELHADARRFDASPAWLSHVGAGVALPWLASLDLEAVRAHAVGLANRLRAGLGLPPGDSPILSLDGFDGASRTLDEAGVSHAVRGGSIRLSCHLYSTEEDVAAALAVLTS</sequence>
<evidence type="ECO:0000313" key="2">
    <source>
        <dbReference type="EMBL" id="GAA4388415.1"/>
    </source>
</evidence>
<dbReference type="InterPro" id="IPR015424">
    <property type="entry name" value="PyrdxlP-dep_Trfase"/>
</dbReference>
<dbReference type="Gene3D" id="3.40.640.10">
    <property type="entry name" value="Type I PLP-dependent aspartate aminotransferase-like (Major domain)"/>
    <property type="match status" value="1"/>
</dbReference>
<protein>
    <submittedName>
        <fullName evidence="2">Aminotransferase class V-fold PLP-dependent enzyme</fullName>
    </submittedName>
</protein>
<reference evidence="3" key="1">
    <citation type="journal article" date="2019" name="Int. J. Syst. Evol. Microbiol.">
        <title>The Global Catalogue of Microorganisms (GCM) 10K type strain sequencing project: providing services to taxonomists for standard genome sequencing and annotation.</title>
        <authorList>
            <consortium name="The Broad Institute Genomics Platform"/>
            <consortium name="The Broad Institute Genome Sequencing Center for Infectious Disease"/>
            <person name="Wu L."/>
            <person name="Ma J."/>
        </authorList>
    </citation>
    <scope>NUCLEOTIDE SEQUENCE [LARGE SCALE GENOMIC DNA]</scope>
    <source>
        <strain evidence="3">JCM 17808</strain>
    </source>
</reference>
<dbReference type="Proteomes" id="UP001500642">
    <property type="component" value="Unassembled WGS sequence"/>
</dbReference>
<comment type="caution">
    <text evidence="2">The sequence shown here is derived from an EMBL/GenBank/DDBJ whole genome shotgun (WGS) entry which is preliminary data.</text>
</comment>
<dbReference type="Gene3D" id="3.90.1150.10">
    <property type="entry name" value="Aspartate Aminotransferase, domain 1"/>
    <property type="match status" value="1"/>
</dbReference>
<dbReference type="EMBL" id="BAABGL010000006">
    <property type="protein sequence ID" value="GAA4388415.1"/>
    <property type="molecule type" value="Genomic_DNA"/>
</dbReference>
<dbReference type="InterPro" id="IPR000192">
    <property type="entry name" value="Aminotrans_V_dom"/>
</dbReference>
<keyword evidence="3" id="KW-1185">Reference proteome</keyword>
<organism evidence="2 3">
    <name type="scientific">Brevibacterium pityocampae</name>
    <dbReference type="NCBI Taxonomy" id="506594"/>
    <lineage>
        <taxon>Bacteria</taxon>
        <taxon>Bacillati</taxon>
        <taxon>Actinomycetota</taxon>
        <taxon>Actinomycetes</taxon>
        <taxon>Micrococcales</taxon>
        <taxon>Brevibacteriaceae</taxon>
        <taxon>Brevibacterium</taxon>
    </lineage>
</organism>
<evidence type="ECO:0000259" key="1">
    <source>
        <dbReference type="Pfam" id="PF00266"/>
    </source>
</evidence>
<dbReference type="SUPFAM" id="SSF53383">
    <property type="entry name" value="PLP-dependent transferases"/>
    <property type="match status" value="1"/>
</dbReference>
<keyword evidence="2" id="KW-0808">Transferase</keyword>
<proteinExistence type="predicted"/>
<accession>A0ABP8JBV9</accession>
<dbReference type="InterPro" id="IPR015422">
    <property type="entry name" value="PyrdxlP-dep_Trfase_small"/>
</dbReference>
<dbReference type="PANTHER" id="PTHR43586:SF21">
    <property type="entry name" value="PYRIDOXAL PHOSPHATE (PLP)-DEPENDENT ASPARTATE AMINOTRANSFERASE SUPERFAMILY"/>
    <property type="match status" value="1"/>
</dbReference>
<gene>
    <name evidence="2" type="ORF">GCM10023167_13140</name>
</gene>
<dbReference type="Pfam" id="PF00266">
    <property type="entry name" value="Aminotran_5"/>
    <property type="match status" value="1"/>
</dbReference>
<keyword evidence="2" id="KW-0032">Aminotransferase</keyword>
<feature type="domain" description="Aminotransferase class V" evidence="1">
    <location>
        <begin position="131"/>
        <end position="286"/>
    </location>
</feature>
<dbReference type="PANTHER" id="PTHR43586">
    <property type="entry name" value="CYSTEINE DESULFURASE"/>
    <property type="match status" value="1"/>
</dbReference>